<reference evidence="1" key="1">
    <citation type="journal article" date="2015" name="Nature">
        <title>Complex archaea that bridge the gap between prokaryotes and eukaryotes.</title>
        <authorList>
            <person name="Spang A."/>
            <person name="Saw J.H."/>
            <person name="Jorgensen S.L."/>
            <person name="Zaremba-Niedzwiedzka K."/>
            <person name="Martijn J."/>
            <person name="Lind A.E."/>
            <person name="van Eijk R."/>
            <person name="Schleper C."/>
            <person name="Guy L."/>
            <person name="Ettema T.J."/>
        </authorList>
    </citation>
    <scope>NUCLEOTIDE SEQUENCE</scope>
</reference>
<name>A0A0F9CAR3_9ZZZZ</name>
<evidence type="ECO:0000313" key="1">
    <source>
        <dbReference type="EMBL" id="KKL46478.1"/>
    </source>
</evidence>
<dbReference type="Pfam" id="PF13479">
    <property type="entry name" value="AAA_24"/>
    <property type="match status" value="1"/>
</dbReference>
<comment type="caution">
    <text evidence="1">The sequence shown here is derived from an EMBL/GenBank/DDBJ whole genome shotgun (WGS) entry which is preliminary data.</text>
</comment>
<accession>A0A0F9CAR3</accession>
<gene>
    <name evidence="1" type="ORF">LCGC14_2345160</name>
</gene>
<dbReference type="AlphaFoldDB" id="A0A0F9CAR3"/>
<proteinExistence type="predicted"/>
<protein>
    <submittedName>
        <fullName evidence="1">Uncharacterized protein</fullName>
    </submittedName>
</protein>
<organism evidence="1">
    <name type="scientific">marine sediment metagenome</name>
    <dbReference type="NCBI Taxonomy" id="412755"/>
    <lineage>
        <taxon>unclassified sequences</taxon>
        <taxon>metagenomes</taxon>
        <taxon>ecological metagenomes</taxon>
    </lineage>
</organism>
<sequence length="248" mass="28279">MSNLASIIQKDPVRAMLYSASGQGKTSVVGLAATYEAFSPMYIFDWDLRIASLRATIPPAHWNKIESDPYRDASGIAGSAFTKMQAFIERIDPKFKSWAVDSFTLLMEGTMAHVLALDGKPANSVPNLKHYMERQTIIKRLITSMCAKPLHFFMTCHEDTAKDEVTGRLFKSFDMDPKLQNRIPNYFNEVWHVEIQQTTATGNQYMIRTRSDMTYSARTSFKTLADLEHQDKIWPKIIAERNITTPKK</sequence>
<dbReference type="EMBL" id="LAZR01034016">
    <property type="protein sequence ID" value="KKL46478.1"/>
    <property type="molecule type" value="Genomic_DNA"/>
</dbReference>